<dbReference type="RefSeq" id="WP_184927445.1">
    <property type="nucleotide sequence ID" value="NZ_JACHMO010000001.1"/>
</dbReference>
<protein>
    <submittedName>
        <fullName evidence="2">Uncharacterized protein</fullName>
    </submittedName>
</protein>
<sequence length="123" mass="12937">MRLPEVPGRPAGSNRTGSRRDRQRSLRASSSRPSISRSERALVASRCAVAVISCSGSSTRPAISRPTTPASQSWPAVVPLPALLGGVGWGGDGGRGRRRRLPRHAGAYPAMRAARLSLTEALA</sequence>
<dbReference type="EMBL" id="JACHMO010000001">
    <property type="protein sequence ID" value="MBB5807378.1"/>
    <property type="molecule type" value="Genomic_DNA"/>
</dbReference>
<evidence type="ECO:0000256" key="1">
    <source>
        <dbReference type="SAM" id="MobiDB-lite"/>
    </source>
</evidence>
<name>A0A7W9HS33_9PSEU</name>
<evidence type="ECO:0000313" key="3">
    <source>
        <dbReference type="Proteomes" id="UP000552097"/>
    </source>
</evidence>
<dbReference type="Proteomes" id="UP000552097">
    <property type="component" value="Unassembled WGS sequence"/>
</dbReference>
<gene>
    <name evidence="2" type="ORF">F4560_007146</name>
</gene>
<accession>A0A7W9HS33</accession>
<keyword evidence="3" id="KW-1185">Reference proteome</keyword>
<feature type="compositionally biased region" description="Low complexity" evidence="1">
    <location>
        <begin position="26"/>
        <end position="36"/>
    </location>
</feature>
<organism evidence="2 3">
    <name type="scientific">Saccharothrix ecbatanensis</name>
    <dbReference type="NCBI Taxonomy" id="1105145"/>
    <lineage>
        <taxon>Bacteria</taxon>
        <taxon>Bacillati</taxon>
        <taxon>Actinomycetota</taxon>
        <taxon>Actinomycetes</taxon>
        <taxon>Pseudonocardiales</taxon>
        <taxon>Pseudonocardiaceae</taxon>
        <taxon>Saccharothrix</taxon>
    </lineage>
</organism>
<evidence type="ECO:0000313" key="2">
    <source>
        <dbReference type="EMBL" id="MBB5807378.1"/>
    </source>
</evidence>
<comment type="caution">
    <text evidence="2">The sequence shown here is derived from an EMBL/GenBank/DDBJ whole genome shotgun (WGS) entry which is preliminary data.</text>
</comment>
<feature type="region of interest" description="Disordered" evidence="1">
    <location>
        <begin position="1"/>
        <end position="38"/>
    </location>
</feature>
<proteinExistence type="predicted"/>
<reference evidence="2 3" key="1">
    <citation type="submission" date="2020-08" db="EMBL/GenBank/DDBJ databases">
        <title>Sequencing the genomes of 1000 actinobacteria strains.</title>
        <authorList>
            <person name="Klenk H.-P."/>
        </authorList>
    </citation>
    <scope>NUCLEOTIDE SEQUENCE [LARGE SCALE GENOMIC DNA]</scope>
    <source>
        <strain evidence="2 3">DSM 45486</strain>
    </source>
</reference>
<dbReference type="AlphaFoldDB" id="A0A7W9HS33"/>